<evidence type="ECO:0000313" key="3">
    <source>
        <dbReference type="Proteomes" id="UP001153678"/>
    </source>
</evidence>
<dbReference type="InterPro" id="IPR021109">
    <property type="entry name" value="Peptidase_aspartic_dom_sf"/>
</dbReference>
<evidence type="ECO:0000256" key="1">
    <source>
        <dbReference type="ARBA" id="ARBA00022750"/>
    </source>
</evidence>
<reference evidence="2" key="1">
    <citation type="submission" date="2022-08" db="EMBL/GenBank/DDBJ databases">
        <authorList>
            <person name="Kallberg Y."/>
            <person name="Tangrot J."/>
            <person name="Rosling A."/>
        </authorList>
    </citation>
    <scope>NUCLEOTIDE SEQUENCE</scope>
    <source>
        <strain evidence="2">Wild A</strain>
    </source>
</reference>
<dbReference type="EMBL" id="CAMKVN010004569">
    <property type="protein sequence ID" value="CAI2187326.1"/>
    <property type="molecule type" value="Genomic_DNA"/>
</dbReference>
<dbReference type="Proteomes" id="UP001153678">
    <property type="component" value="Unassembled WGS sequence"/>
</dbReference>
<accession>A0A9W4WU80</accession>
<evidence type="ECO:0000313" key="2">
    <source>
        <dbReference type="EMBL" id="CAI2187326.1"/>
    </source>
</evidence>
<dbReference type="PROSITE" id="PS00141">
    <property type="entry name" value="ASP_PROTEASE"/>
    <property type="match status" value="1"/>
</dbReference>
<sequence>MIDIDDTYEPKNFDILLTDVCGKDLRKGISEILGVEYLSDSSKKFDDINGIMYGVNFRFFYATTIKINKKIKVVHFLLDTGSPVTYISEDVLNAFGVSAIRPNDKILVEINNIRTFVMMSPKNSHFSEINLIGTEFMVLSGSFLTADFNKRRFSLKLNFKGVEEVET</sequence>
<dbReference type="GO" id="GO:0006508">
    <property type="term" value="P:proteolysis"/>
    <property type="evidence" value="ECO:0007669"/>
    <property type="project" value="InterPro"/>
</dbReference>
<organism evidence="2 3">
    <name type="scientific">Funneliformis geosporum</name>
    <dbReference type="NCBI Taxonomy" id="1117311"/>
    <lineage>
        <taxon>Eukaryota</taxon>
        <taxon>Fungi</taxon>
        <taxon>Fungi incertae sedis</taxon>
        <taxon>Mucoromycota</taxon>
        <taxon>Glomeromycotina</taxon>
        <taxon>Glomeromycetes</taxon>
        <taxon>Glomerales</taxon>
        <taxon>Glomeraceae</taxon>
        <taxon>Funneliformis</taxon>
    </lineage>
</organism>
<keyword evidence="1" id="KW-0378">Hydrolase</keyword>
<name>A0A9W4WU80_9GLOM</name>
<comment type="caution">
    <text evidence="2">The sequence shown here is derived from an EMBL/GenBank/DDBJ whole genome shotgun (WGS) entry which is preliminary data.</text>
</comment>
<keyword evidence="1" id="KW-0645">Protease</keyword>
<proteinExistence type="predicted"/>
<gene>
    <name evidence="2" type="ORF">FWILDA_LOCUS13023</name>
</gene>
<keyword evidence="1" id="KW-0064">Aspartyl protease</keyword>
<keyword evidence="3" id="KW-1185">Reference proteome</keyword>
<dbReference type="InterPro" id="IPR001969">
    <property type="entry name" value="Aspartic_peptidase_AS"/>
</dbReference>
<dbReference type="GO" id="GO:0004190">
    <property type="term" value="F:aspartic-type endopeptidase activity"/>
    <property type="evidence" value="ECO:0007669"/>
    <property type="project" value="UniProtKB-KW"/>
</dbReference>
<dbReference type="SUPFAM" id="SSF50630">
    <property type="entry name" value="Acid proteases"/>
    <property type="match status" value="1"/>
</dbReference>
<dbReference type="AlphaFoldDB" id="A0A9W4WU80"/>
<dbReference type="OrthoDB" id="422081at2759"/>
<protein>
    <submittedName>
        <fullName evidence="2">3028_t:CDS:1</fullName>
    </submittedName>
</protein>